<organism evidence="2 3">
    <name type="scientific">Candidatus Neomicrothrix parvicella RN1</name>
    <dbReference type="NCBI Taxonomy" id="1229780"/>
    <lineage>
        <taxon>Bacteria</taxon>
        <taxon>Bacillati</taxon>
        <taxon>Actinomycetota</taxon>
        <taxon>Acidimicrobiia</taxon>
        <taxon>Acidimicrobiales</taxon>
        <taxon>Microthrixaceae</taxon>
        <taxon>Candidatus Neomicrothrix</taxon>
    </lineage>
</organism>
<dbReference type="EMBL" id="CANL01000078">
    <property type="protein sequence ID" value="CCM65549.1"/>
    <property type="molecule type" value="Genomic_DNA"/>
</dbReference>
<evidence type="ECO:0000313" key="2">
    <source>
        <dbReference type="EMBL" id="CCM65549.1"/>
    </source>
</evidence>
<name>R4Z3N0_9ACTN</name>
<proteinExistence type="predicted"/>
<keyword evidence="3" id="KW-1185">Reference proteome</keyword>
<dbReference type="STRING" id="1229780.BN381_80079"/>
<dbReference type="Proteomes" id="UP000018291">
    <property type="component" value="Unassembled WGS sequence"/>
</dbReference>
<dbReference type="HOGENOM" id="CLU_2970856_0_0_11"/>
<feature type="region of interest" description="Disordered" evidence="1">
    <location>
        <begin position="1"/>
        <end position="58"/>
    </location>
</feature>
<feature type="compositionally biased region" description="Polar residues" evidence="1">
    <location>
        <begin position="1"/>
        <end position="15"/>
    </location>
</feature>
<protein>
    <submittedName>
        <fullName evidence="2">Uncharacterized protein</fullName>
    </submittedName>
</protein>
<gene>
    <name evidence="2" type="ORF">BN381_80079</name>
</gene>
<sequence>MWMGSTGNQRMQSTRILRDKRDPRPPGSRVTWGLSGVRPPGLEPGTYGLRVRRSNQLS</sequence>
<evidence type="ECO:0000313" key="3">
    <source>
        <dbReference type="Proteomes" id="UP000018291"/>
    </source>
</evidence>
<comment type="caution">
    <text evidence="2">The sequence shown here is derived from an EMBL/GenBank/DDBJ whole genome shotgun (WGS) entry which is preliminary data.</text>
</comment>
<dbReference type="AlphaFoldDB" id="R4Z3N0"/>
<reference evidence="2 3" key="1">
    <citation type="journal article" date="2013" name="ISME J.">
        <title>Metabolic model for the filamentous 'Candidatus Microthrix parvicella' based on genomic and metagenomic analyses.</title>
        <authorList>
            <person name="Jon McIlroy S."/>
            <person name="Kristiansen R."/>
            <person name="Albertsen M."/>
            <person name="Michael Karst S."/>
            <person name="Rossetti S."/>
            <person name="Lund Nielsen J."/>
            <person name="Tandoi V."/>
            <person name="James Seviour R."/>
            <person name="Nielsen P.H."/>
        </authorList>
    </citation>
    <scope>NUCLEOTIDE SEQUENCE [LARGE SCALE GENOMIC DNA]</scope>
    <source>
        <strain evidence="2 3">RN1</strain>
    </source>
</reference>
<evidence type="ECO:0000256" key="1">
    <source>
        <dbReference type="SAM" id="MobiDB-lite"/>
    </source>
</evidence>
<accession>R4Z3N0</accession>